<dbReference type="InterPro" id="IPR011990">
    <property type="entry name" value="TPR-like_helical_dom_sf"/>
</dbReference>
<organism evidence="6 7">
    <name type="scientific">Pseudomarimonas arenosa</name>
    <dbReference type="NCBI Taxonomy" id="2774145"/>
    <lineage>
        <taxon>Bacteria</taxon>
        <taxon>Pseudomonadati</taxon>
        <taxon>Pseudomonadota</taxon>
        <taxon>Gammaproteobacteria</taxon>
        <taxon>Lysobacterales</taxon>
        <taxon>Lysobacteraceae</taxon>
        <taxon>Pseudomarimonas</taxon>
    </lineage>
</organism>
<gene>
    <name evidence="6" type="ORF">IFO71_18890</name>
</gene>
<name>A0AAW3ZRT6_9GAMM</name>
<dbReference type="AlphaFoldDB" id="A0AAW3ZRT6"/>
<evidence type="ECO:0000256" key="2">
    <source>
        <dbReference type="ARBA" id="ARBA00012528"/>
    </source>
</evidence>
<proteinExistence type="predicted"/>
<dbReference type="SUPFAM" id="SSF55073">
    <property type="entry name" value="Nucleotide cyclase"/>
    <property type="match status" value="1"/>
</dbReference>
<dbReference type="PANTHER" id="PTHR45138">
    <property type="entry name" value="REGULATORY COMPONENTS OF SENSORY TRANSDUCTION SYSTEM"/>
    <property type="match status" value="1"/>
</dbReference>
<evidence type="ECO:0000313" key="6">
    <source>
        <dbReference type="EMBL" id="MBD8527817.1"/>
    </source>
</evidence>
<dbReference type="EC" id="2.7.7.65" evidence="2"/>
<dbReference type="RefSeq" id="WP_192031239.1">
    <property type="nucleotide sequence ID" value="NZ_JACYTR010000066.1"/>
</dbReference>
<dbReference type="Gene3D" id="3.30.70.270">
    <property type="match status" value="1"/>
</dbReference>
<dbReference type="FunFam" id="3.30.70.270:FF:000001">
    <property type="entry name" value="Diguanylate cyclase domain protein"/>
    <property type="match status" value="1"/>
</dbReference>
<feature type="domain" description="GGDEF" evidence="5">
    <location>
        <begin position="499"/>
        <end position="637"/>
    </location>
</feature>
<dbReference type="Proteomes" id="UP000613768">
    <property type="component" value="Unassembled WGS sequence"/>
</dbReference>
<feature type="repeat" description="TPR" evidence="4">
    <location>
        <begin position="144"/>
        <end position="177"/>
    </location>
</feature>
<comment type="caution">
    <text evidence="6">The sequence shown here is derived from an EMBL/GenBank/DDBJ whole genome shotgun (WGS) entry which is preliminary data.</text>
</comment>
<dbReference type="InterPro" id="IPR000160">
    <property type="entry name" value="GGDEF_dom"/>
</dbReference>
<dbReference type="SMART" id="SM00028">
    <property type="entry name" value="TPR"/>
    <property type="match status" value="2"/>
</dbReference>
<dbReference type="NCBIfam" id="TIGR00254">
    <property type="entry name" value="GGDEF"/>
    <property type="match status" value="1"/>
</dbReference>
<keyword evidence="7" id="KW-1185">Reference proteome</keyword>
<dbReference type="Pfam" id="PF13181">
    <property type="entry name" value="TPR_8"/>
    <property type="match status" value="1"/>
</dbReference>
<dbReference type="GO" id="GO:0052621">
    <property type="term" value="F:diguanylate cyclase activity"/>
    <property type="evidence" value="ECO:0007669"/>
    <property type="project" value="UniProtKB-EC"/>
</dbReference>
<dbReference type="InterPro" id="IPR019734">
    <property type="entry name" value="TPR_rpt"/>
</dbReference>
<dbReference type="InterPro" id="IPR050469">
    <property type="entry name" value="Diguanylate_Cyclase"/>
</dbReference>
<evidence type="ECO:0000259" key="5">
    <source>
        <dbReference type="PROSITE" id="PS50887"/>
    </source>
</evidence>
<evidence type="ECO:0000313" key="7">
    <source>
        <dbReference type="Proteomes" id="UP000613768"/>
    </source>
</evidence>
<dbReference type="SMART" id="SM00267">
    <property type="entry name" value="GGDEF"/>
    <property type="match status" value="1"/>
</dbReference>
<dbReference type="PROSITE" id="PS50887">
    <property type="entry name" value="GGDEF"/>
    <property type="match status" value="1"/>
</dbReference>
<protein>
    <recommendedName>
        <fullName evidence="2">diguanylate cyclase</fullName>
        <ecNumber evidence="2">2.7.7.65</ecNumber>
    </recommendedName>
</protein>
<dbReference type="CDD" id="cd01949">
    <property type="entry name" value="GGDEF"/>
    <property type="match status" value="1"/>
</dbReference>
<comment type="cofactor">
    <cofactor evidence="1">
        <name>Mg(2+)</name>
        <dbReference type="ChEBI" id="CHEBI:18420"/>
    </cofactor>
</comment>
<dbReference type="EMBL" id="JACYTR010000066">
    <property type="protein sequence ID" value="MBD8527817.1"/>
    <property type="molecule type" value="Genomic_DNA"/>
</dbReference>
<reference evidence="6 7" key="1">
    <citation type="submission" date="2020-09" db="EMBL/GenBank/DDBJ databases">
        <title>Pseudoxanthomonas sp. CAU 1598 isolated from sand of Yaerae Beach.</title>
        <authorList>
            <person name="Kim W."/>
        </authorList>
    </citation>
    <scope>NUCLEOTIDE SEQUENCE [LARGE SCALE GENOMIC DNA]</scope>
    <source>
        <strain evidence="6 7">CAU 1598</strain>
    </source>
</reference>
<keyword evidence="4" id="KW-0802">TPR repeat</keyword>
<accession>A0AAW3ZRT6</accession>
<evidence type="ECO:0000256" key="4">
    <source>
        <dbReference type="PROSITE-ProRule" id="PRU00339"/>
    </source>
</evidence>
<dbReference type="InterPro" id="IPR043128">
    <property type="entry name" value="Rev_trsase/Diguanyl_cyclase"/>
</dbReference>
<dbReference type="Pfam" id="PF00990">
    <property type="entry name" value="GGDEF"/>
    <property type="match status" value="1"/>
</dbReference>
<dbReference type="Gene3D" id="1.25.40.10">
    <property type="entry name" value="Tetratricopeptide repeat domain"/>
    <property type="match status" value="1"/>
</dbReference>
<dbReference type="SUPFAM" id="SSF48452">
    <property type="entry name" value="TPR-like"/>
    <property type="match status" value="1"/>
</dbReference>
<evidence type="ECO:0000256" key="1">
    <source>
        <dbReference type="ARBA" id="ARBA00001946"/>
    </source>
</evidence>
<dbReference type="InterPro" id="IPR029787">
    <property type="entry name" value="Nucleotide_cyclase"/>
</dbReference>
<dbReference type="PANTHER" id="PTHR45138:SF9">
    <property type="entry name" value="DIGUANYLATE CYCLASE DGCM-RELATED"/>
    <property type="match status" value="1"/>
</dbReference>
<sequence length="670" mass="75399">MSRSLVSVTATPVLVAALIALIAFATPLRAEISYAEFRSLPALPELYEELDDPARLAWLQAELARASSAVEIYRLKRVLFNELYYADKRQEAARICAESEPLREDIFYRQRCILSRSEKVEESIPLIAQLVHEARQLGNHSAAAEILTDLAWEQSQQGDISAAFESYETALTLAPPDDTELLSTIMMDTATNYIVNGDEAYVRKGIDLLRRSREQSERALNNPRDTSDKSILQDNILLAYFNTGIAYTLHLHDYAKALHNFDQVNDSENDYRSSSLTFSALAAAELGDFERARAYLRRAQAEKITYFTGREVVQGYLSCYQQLTARHWDESHSLSSCLTLDPDTTVEVQLDVYRRLAASNDADIELAGLKALKTLFIEKLEPQLRRRGSSAASNTELVRLQRESELKSVVLKQQEDLQQERELANAQRQKFFIALTVSLLAVALLIASQLRQKKRLAEQYERMSVRDSLTQLGNRRALEQQIERELAYIVRARRSNDSVALAIFLFDIDHFKKINDTYGHQVGDEVLIELGKRISVATRETDLLVRWGGEEFVLVARVDSSERIRQLAERIVRAVNSLPFDIKGREPLAVTCTVGAVKFPFIDTDHLGSWNRLISLADAALYHGKSQGRNGWVIVDNKGLASTEAIDALLAKPLSEAIEQGAVSITSSWA</sequence>
<evidence type="ECO:0000256" key="3">
    <source>
        <dbReference type="ARBA" id="ARBA00034247"/>
    </source>
</evidence>
<dbReference type="PROSITE" id="PS50005">
    <property type="entry name" value="TPR"/>
    <property type="match status" value="1"/>
</dbReference>
<comment type="catalytic activity">
    <reaction evidence="3">
        <text>2 GTP = 3',3'-c-di-GMP + 2 diphosphate</text>
        <dbReference type="Rhea" id="RHEA:24898"/>
        <dbReference type="ChEBI" id="CHEBI:33019"/>
        <dbReference type="ChEBI" id="CHEBI:37565"/>
        <dbReference type="ChEBI" id="CHEBI:58805"/>
        <dbReference type="EC" id="2.7.7.65"/>
    </reaction>
</comment>